<keyword evidence="3" id="KW-0813">Transport</keyword>
<dbReference type="RefSeq" id="WP_253765724.1">
    <property type="nucleotide sequence ID" value="NZ_JAMTCK010000001.1"/>
</dbReference>
<dbReference type="InterPro" id="IPR051313">
    <property type="entry name" value="Bact_iron-sidero_bind"/>
</dbReference>
<dbReference type="Gene3D" id="3.40.50.1980">
    <property type="entry name" value="Nitrogenase molybdenum iron protein domain"/>
    <property type="match status" value="2"/>
</dbReference>
<proteinExistence type="inferred from homology"/>
<name>A0AAE3KED6_9PSEU</name>
<dbReference type="InterPro" id="IPR002491">
    <property type="entry name" value="ABC_transptr_periplasmic_BD"/>
</dbReference>
<comment type="similarity">
    <text evidence="2">Belongs to the bacterial solute-binding protein 8 family.</text>
</comment>
<feature type="domain" description="Fe/B12 periplasmic-binding" evidence="5">
    <location>
        <begin position="57"/>
        <end position="323"/>
    </location>
</feature>
<dbReference type="SUPFAM" id="SSF53807">
    <property type="entry name" value="Helical backbone' metal receptor"/>
    <property type="match status" value="1"/>
</dbReference>
<comment type="subcellular location">
    <subcellularLocation>
        <location evidence="1">Cell envelope</location>
    </subcellularLocation>
</comment>
<evidence type="ECO:0000259" key="5">
    <source>
        <dbReference type="PROSITE" id="PS50983"/>
    </source>
</evidence>
<evidence type="ECO:0000256" key="4">
    <source>
        <dbReference type="ARBA" id="ARBA00022729"/>
    </source>
</evidence>
<gene>
    <name evidence="6" type="ORF">LX83_000089</name>
</gene>
<evidence type="ECO:0000313" key="6">
    <source>
        <dbReference type="EMBL" id="MCP2163249.1"/>
    </source>
</evidence>
<organism evidence="6 7">
    <name type="scientific">Goodfellowiella coeruleoviolacea</name>
    <dbReference type="NCBI Taxonomy" id="334858"/>
    <lineage>
        <taxon>Bacteria</taxon>
        <taxon>Bacillati</taxon>
        <taxon>Actinomycetota</taxon>
        <taxon>Actinomycetes</taxon>
        <taxon>Pseudonocardiales</taxon>
        <taxon>Pseudonocardiaceae</taxon>
        <taxon>Goodfellowiella</taxon>
    </lineage>
</organism>
<dbReference type="GO" id="GO:1901678">
    <property type="term" value="P:iron coordination entity transport"/>
    <property type="evidence" value="ECO:0007669"/>
    <property type="project" value="UniProtKB-ARBA"/>
</dbReference>
<evidence type="ECO:0000313" key="7">
    <source>
        <dbReference type="Proteomes" id="UP001206128"/>
    </source>
</evidence>
<evidence type="ECO:0000256" key="1">
    <source>
        <dbReference type="ARBA" id="ARBA00004196"/>
    </source>
</evidence>
<dbReference type="Pfam" id="PF01497">
    <property type="entry name" value="Peripla_BP_2"/>
    <property type="match status" value="1"/>
</dbReference>
<dbReference type="Proteomes" id="UP001206128">
    <property type="component" value="Unassembled WGS sequence"/>
</dbReference>
<dbReference type="PROSITE" id="PS50983">
    <property type="entry name" value="FE_B12_PBP"/>
    <property type="match status" value="1"/>
</dbReference>
<dbReference type="EMBL" id="JAMTCK010000001">
    <property type="protein sequence ID" value="MCP2163249.1"/>
    <property type="molecule type" value="Genomic_DNA"/>
</dbReference>
<evidence type="ECO:0000256" key="3">
    <source>
        <dbReference type="ARBA" id="ARBA00022448"/>
    </source>
</evidence>
<comment type="caution">
    <text evidence="6">The sequence shown here is derived from an EMBL/GenBank/DDBJ whole genome shotgun (WGS) entry which is preliminary data.</text>
</comment>
<evidence type="ECO:0000256" key="2">
    <source>
        <dbReference type="ARBA" id="ARBA00008814"/>
    </source>
</evidence>
<protein>
    <submittedName>
        <fullName evidence="6">Iron complex transport system substrate-binding protein</fullName>
    </submittedName>
</protein>
<keyword evidence="7" id="KW-1185">Reference proteome</keyword>
<reference evidence="6" key="1">
    <citation type="submission" date="2022-06" db="EMBL/GenBank/DDBJ databases">
        <title>Genomic Encyclopedia of Archaeal and Bacterial Type Strains, Phase II (KMG-II): from individual species to whole genera.</title>
        <authorList>
            <person name="Goeker M."/>
        </authorList>
    </citation>
    <scope>NUCLEOTIDE SEQUENCE</scope>
    <source>
        <strain evidence="6">DSM 43935</strain>
    </source>
</reference>
<dbReference type="PANTHER" id="PTHR30532">
    <property type="entry name" value="IRON III DICITRATE-BINDING PERIPLASMIC PROTEIN"/>
    <property type="match status" value="1"/>
</dbReference>
<dbReference type="PANTHER" id="PTHR30532:SF1">
    <property type="entry name" value="IRON(3+)-HYDROXAMATE-BINDING PROTEIN FHUD"/>
    <property type="match status" value="1"/>
</dbReference>
<dbReference type="PROSITE" id="PS51257">
    <property type="entry name" value="PROKAR_LIPOPROTEIN"/>
    <property type="match status" value="1"/>
</dbReference>
<sequence>MGPRLELTRRGFLLSAAAVGLTACGVDTDTAADPASGQTHRVATDLGEVDVPQHPQRVVAADFYPAFILADLGITPVGVCEYTEELVPPDYRSLLDVHTIGPNGQPNVQEIATLAPDLVVSMGYVSGRSKMQPVYDQMKAVAPTVVLLSSSQAKFWRECADRLAPIVGRDAEGQRLREDYAARTAELRQRHAAALASTRWAYVSQGNNTGTWTLNFAGSALGGVLADAGVQFGSAAAGQTANGQQYSYEQLNVLNDCDVIVYPVTYTGQPRQPVQDVLNQSTFQELPAVRAGRLHPIPNYGVASYRIATAALGDIDKILQGLA</sequence>
<keyword evidence="4" id="KW-0732">Signal</keyword>
<dbReference type="AlphaFoldDB" id="A0AAE3KED6"/>
<accession>A0AAE3KED6</accession>
<dbReference type="GO" id="GO:0030288">
    <property type="term" value="C:outer membrane-bounded periplasmic space"/>
    <property type="evidence" value="ECO:0007669"/>
    <property type="project" value="TreeGrafter"/>
</dbReference>